<feature type="coiled-coil region" evidence="1">
    <location>
        <begin position="176"/>
        <end position="225"/>
    </location>
</feature>
<sequence length="284" mass="32983">MEVGPAETSPQHVDDSVPLAFLLGKKFNYYMDPHLHTATLEERPRTPTDFHDMSKRQRELRAKMVLDPLSHNDEMLSGEVFQSIPARRAWKKERIKTAIATSNATDNQPRAFLAVAARPVPTIHDKANAVKQEAQNARLKQQWRMIHAQRIQSIAMEQREYAQHLLSMMEHPRQANNTAKSAMSQKREELERVKKHQEAELALVKEEKERALAELRRDIEYRNQTAKMKKTVVTKKQLPMEKAKLYKLDENGATLEDQFDSTDAKIRDEKPEQECPWWGFPYSS</sequence>
<organism evidence="2 3">
    <name type="scientific">Aphanomyces euteiches</name>
    <dbReference type="NCBI Taxonomy" id="100861"/>
    <lineage>
        <taxon>Eukaryota</taxon>
        <taxon>Sar</taxon>
        <taxon>Stramenopiles</taxon>
        <taxon>Oomycota</taxon>
        <taxon>Saprolegniomycetes</taxon>
        <taxon>Saprolegniales</taxon>
        <taxon>Verrucalvaceae</taxon>
        <taxon>Aphanomyces</taxon>
    </lineage>
</organism>
<dbReference type="Proteomes" id="UP000481153">
    <property type="component" value="Unassembled WGS sequence"/>
</dbReference>
<dbReference type="EMBL" id="VJMJ01000243">
    <property type="protein sequence ID" value="KAF0725398.1"/>
    <property type="molecule type" value="Genomic_DNA"/>
</dbReference>
<gene>
    <name evidence="2" type="ORF">Ae201684_016169</name>
</gene>
<proteinExistence type="predicted"/>
<reference evidence="2 3" key="1">
    <citation type="submission" date="2019-07" db="EMBL/GenBank/DDBJ databases">
        <title>Genomics analysis of Aphanomyces spp. identifies a new class of oomycete effector associated with host adaptation.</title>
        <authorList>
            <person name="Gaulin E."/>
        </authorList>
    </citation>
    <scope>NUCLEOTIDE SEQUENCE [LARGE SCALE GENOMIC DNA]</scope>
    <source>
        <strain evidence="2 3">ATCC 201684</strain>
    </source>
</reference>
<dbReference type="VEuPathDB" id="FungiDB:AeMF1_009948"/>
<evidence type="ECO:0000256" key="1">
    <source>
        <dbReference type="SAM" id="Coils"/>
    </source>
</evidence>
<keyword evidence="3" id="KW-1185">Reference proteome</keyword>
<protein>
    <submittedName>
        <fullName evidence="2">Uncharacterized protein</fullName>
    </submittedName>
</protein>
<comment type="caution">
    <text evidence="2">The sequence shown here is derived from an EMBL/GenBank/DDBJ whole genome shotgun (WGS) entry which is preliminary data.</text>
</comment>
<name>A0A6G0WEG8_9STRA</name>
<dbReference type="AlphaFoldDB" id="A0A6G0WEG8"/>
<accession>A0A6G0WEG8</accession>
<evidence type="ECO:0000313" key="3">
    <source>
        <dbReference type="Proteomes" id="UP000481153"/>
    </source>
</evidence>
<dbReference type="OrthoDB" id="76244at2759"/>
<evidence type="ECO:0000313" key="2">
    <source>
        <dbReference type="EMBL" id="KAF0725398.1"/>
    </source>
</evidence>
<keyword evidence="1" id="KW-0175">Coiled coil</keyword>